<dbReference type="EMBL" id="MTEJ01000355">
    <property type="protein sequence ID" value="OQX04147.1"/>
    <property type="molecule type" value="Genomic_DNA"/>
</dbReference>
<dbReference type="AlphaFoldDB" id="A0A1Y1QF97"/>
<evidence type="ECO:0000313" key="2">
    <source>
        <dbReference type="EMBL" id="OQX04147.1"/>
    </source>
</evidence>
<feature type="region of interest" description="Disordered" evidence="1">
    <location>
        <begin position="1"/>
        <end position="24"/>
    </location>
</feature>
<sequence length="196" mass="20317">MAGLAPVPRAAESKQQSSVANENQKEMGSLVNKNILGMSVMLIVWALPASAIDVTVTTSGSTLSPDADATLMAGTYYNSSFASNASHATLSVNNVAANKTWTVYARLDTAVAGLTLEAKVTNSQGTSGCTVTPLSSDYQNITTDYTTTGKGVELLKCASPSTGVSGIPLQFQINGLDPTDGHGTTNFSVIYTVIEN</sequence>
<name>A0A1Y1QF97_9GAMM</name>
<gene>
    <name evidence="2" type="ORF">BWK73_37150</name>
</gene>
<comment type="caution">
    <text evidence="2">The sequence shown here is derived from an EMBL/GenBank/DDBJ whole genome shotgun (WGS) entry which is preliminary data.</text>
</comment>
<reference evidence="2 3" key="1">
    <citation type="submission" date="2017-01" db="EMBL/GenBank/DDBJ databases">
        <title>Novel large sulfur bacteria in the metagenomes of groundwater-fed chemosynthetic microbial mats in the Lake Huron basin.</title>
        <authorList>
            <person name="Sharrar A.M."/>
            <person name="Flood B.E."/>
            <person name="Bailey J.V."/>
            <person name="Jones D.S."/>
            <person name="Biddanda B."/>
            <person name="Ruberg S.A."/>
            <person name="Marcus D.N."/>
            <person name="Dick G.J."/>
        </authorList>
    </citation>
    <scope>NUCLEOTIDE SEQUENCE [LARGE SCALE GENOMIC DNA]</scope>
    <source>
        <strain evidence="2">A8</strain>
    </source>
</reference>
<dbReference type="Proteomes" id="UP000192491">
    <property type="component" value="Unassembled WGS sequence"/>
</dbReference>
<proteinExistence type="predicted"/>
<evidence type="ECO:0000256" key="1">
    <source>
        <dbReference type="SAM" id="MobiDB-lite"/>
    </source>
</evidence>
<evidence type="ECO:0000313" key="3">
    <source>
        <dbReference type="Proteomes" id="UP000192491"/>
    </source>
</evidence>
<accession>A0A1Y1QF97</accession>
<protein>
    <submittedName>
        <fullName evidence="2">Uncharacterized protein</fullName>
    </submittedName>
</protein>
<feature type="compositionally biased region" description="Polar residues" evidence="1">
    <location>
        <begin position="13"/>
        <end position="22"/>
    </location>
</feature>
<organism evidence="2 3">
    <name type="scientific">Thiothrix lacustris</name>
    <dbReference type="NCBI Taxonomy" id="525917"/>
    <lineage>
        <taxon>Bacteria</taxon>
        <taxon>Pseudomonadati</taxon>
        <taxon>Pseudomonadota</taxon>
        <taxon>Gammaproteobacteria</taxon>
        <taxon>Thiotrichales</taxon>
        <taxon>Thiotrichaceae</taxon>
        <taxon>Thiothrix</taxon>
    </lineage>
</organism>